<comment type="subcellular location">
    <subcellularLocation>
        <location evidence="1">Bacterial flagellum</location>
    </subcellularLocation>
    <subcellularLocation>
        <location evidence="2">Secreted</location>
    </subcellularLocation>
</comment>
<evidence type="ECO:0000259" key="8">
    <source>
        <dbReference type="Pfam" id="PF06429"/>
    </source>
</evidence>
<dbReference type="PRINTS" id="PR01005">
    <property type="entry name" value="FLGHOOKAP1"/>
</dbReference>
<dbReference type="Pfam" id="PF06429">
    <property type="entry name" value="Flg_bbr_C"/>
    <property type="match status" value="1"/>
</dbReference>
<dbReference type="InterPro" id="IPR049119">
    <property type="entry name" value="FlgK_D2-like"/>
</dbReference>
<dbReference type="EMBL" id="FOTW01000006">
    <property type="protein sequence ID" value="SFL65706.1"/>
    <property type="molecule type" value="Genomic_DNA"/>
</dbReference>
<reference evidence="12 13" key="1">
    <citation type="submission" date="2016-10" db="EMBL/GenBank/DDBJ databases">
        <authorList>
            <person name="de Groot N.N."/>
        </authorList>
    </citation>
    <scope>NUCLEOTIDE SEQUENCE [LARGE SCALE GENOMIC DNA]</scope>
    <source>
        <strain evidence="12 13">ATCC 43154</strain>
    </source>
</reference>
<dbReference type="NCBIfam" id="TIGR02492">
    <property type="entry name" value="flgK_ends"/>
    <property type="match status" value="1"/>
</dbReference>
<protein>
    <recommendedName>
        <fullName evidence="4">Flagellar hook-associated protein 1</fullName>
    </recommendedName>
</protein>
<dbReference type="GO" id="GO:0005198">
    <property type="term" value="F:structural molecule activity"/>
    <property type="evidence" value="ECO:0007669"/>
    <property type="project" value="InterPro"/>
</dbReference>
<evidence type="ECO:0000256" key="6">
    <source>
        <dbReference type="ARBA" id="ARBA00023143"/>
    </source>
</evidence>
<dbReference type="Pfam" id="PF21158">
    <property type="entry name" value="flgK_1st_1"/>
    <property type="match status" value="1"/>
</dbReference>
<dbReference type="STRING" id="758825.SAMN02982985_00997"/>
<dbReference type="PANTHER" id="PTHR30033">
    <property type="entry name" value="FLAGELLAR HOOK-ASSOCIATED PROTEIN 1"/>
    <property type="match status" value="1"/>
</dbReference>
<feature type="domain" description="Flagellar basal-body/hook protein C-terminal" evidence="8">
    <location>
        <begin position="612"/>
        <end position="651"/>
    </location>
</feature>
<keyword evidence="12" id="KW-0969">Cilium</keyword>
<dbReference type="GO" id="GO:0009424">
    <property type="term" value="C:bacterial-type flagellum hook"/>
    <property type="evidence" value="ECO:0007669"/>
    <property type="project" value="InterPro"/>
</dbReference>
<dbReference type="InterPro" id="IPR049474">
    <property type="entry name" value="FlgK_D3"/>
</dbReference>
<feature type="domain" description="Flagellar hook-associated protein 1 D3" evidence="10">
    <location>
        <begin position="439"/>
        <end position="543"/>
    </location>
</feature>
<feature type="domain" description="Flagellar hook-associated protein FlgK helical" evidence="11">
    <location>
        <begin position="92"/>
        <end position="326"/>
    </location>
</feature>
<dbReference type="RefSeq" id="WP_093384512.1">
    <property type="nucleotide sequence ID" value="NZ_FOTW01000006.1"/>
</dbReference>
<dbReference type="OrthoDB" id="9802553at2"/>
<evidence type="ECO:0000259" key="7">
    <source>
        <dbReference type="Pfam" id="PF00460"/>
    </source>
</evidence>
<gene>
    <name evidence="12" type="ORF">SAMN02982985_00997</name>
</gene>
<dbReference type="GO" id="GO:0044780">
    <property type="term" value="P:bacterial-type flagellum assembly"/>
    <property type="evidence" value="ECO:0007669"/>
    <property type="project" value="InterPro"/>
</dbReference>
<keyword evidence="12" id="KW-0966">Cell projection</keyword>
<feature type="domain" description="Flagellar hook-associated protein 1 D2-like" evidence="9">
    <location>
        <begin position="336"/>
        <end position="416"/>
    </location>
</feature>
<dbReference type="PANTHER" id="PTHR30033:SF1">
    <property type="entry name" value="FLAGELLAR HOOK-ASSOCIATED PROTEIN 1"/>
    <property type="match status" value="1"/>
</dbReference>
<dbReference type="Proteomes" id="UP000199470">
    <property type="component" value="Unassembled WGS sequence"/>
</dbReference>
<keyword evidence="12" id="KW-0282">Flagellum</keyword>
<dbReference type="InterPro" id="IPR010930">
    <property type="entry name" value="Flg_bb/hook_C_dom"/>
</dbReference>
<comment type="similarity">
    <text evidence="3">Belongs to the flagella basal body rod proteins family.</text>
</comment>
<evidence type="ECO:0000313" key="13">
    <source>
        <dbReference type="Proteomes" id="UP000199470"/>
    </source>
</evidence>
<proteinExistence type="inferred from homology"/>
<sequence>MSNLLSIGKTGLLAAQVGLSTTGHNIANANVPGYSRQVAIQSTTPGQDIGVGFIGTGTEVAQIKRHYDDFLNSQVRGAETTQAALTSYYSQISQIDNMLADTTSGLSPALQDFFKGVQDASSNPASAASRQAMLSTASSLASRFQGISARLNEIGTGVNSQISTTVTQINSYASKLAELNHSIAALSTDPSIAPNDLLDQRDQVLTELNKLVKTNVTPGENHTINVSIGTGQPLVVNNRNFELAAIPSPTDVNRLQVGYSTAGQTIPLPESVLTGGALGGLLEFRSNALDHAQNALGQIAAGLAVSFNAQHKLGQDQNGAPGVDFFGPINAQVGRNSLNSLGSTAAVTAVVTDATALTSSDYNVDYDGANFIVTRQSDGKKTTITPFPQAVPQTIDGVDYTISGTPMTNDNFLVRPTVNAAADFQLMQKDPAKLALAAPISTAAPLSNTGNGKITPGSVDAGYLAPGNALAAPVTLLYDKATASFSGFPPAQDVTVTVNGVPTVYPAGTPSIPYTDGAAISFGGIKLSISGTPGDTDSFTVGPNTSGVGDSRNGVLLGALQTKNVLNNGNANFQTGYAQMVNYIGNKTREAQIGGLAADAAVQQAQNAQQTVSGVNLDEEAANLLRYQQAYQASGKVMQIASQMFDVLVSLGR</sequence>
<accession>A0A1I4JHU9</accession>
<organism evidence="12 13">
    <name type="scientific">Rugamonas rubra</name>
    <dbReference type="NCBI Taxonomy" id="758825"/>
    <lineage>
        <taxon>Bacteria</taxon>
        <taxon>Pseudomonadati</taxon>
        <taxon>Pseudomonadota</taxon>
        <taxon>Betaproteobacteria</taxon>
        <taxon>Burkholderiales</taxon>
        <taxon>Oxalobacteraceae</taxon>
        <taxon>Telluria group</taxon>
        <taxon>Rugamonas</taxon>
    </lineage>
</organism>
<keyword evidence="13" id="KW-1185">Reference proteome</keyword>
<evidence type="ECO:0000256" key="1">
    <source>
        <dbReference type="ARBA" id="ARBA00004365"/>
    </source>
</evidence>
<dbReference type="InterPro" id="IPR001444">
    <property type="entry name" value="Flag_bb_rod_N"/>
</dbReference>
<dbReference type="InterPro" id="IPR002371">
    <property type="entry name" value="FlgK"/>
</dbReference>
<evidence type="ECO:0000259" key="9">
    <source>
        <dbReference type="Pfam" id="PF21158"/>
    </source>
</evidence>
<keyword evidence="6" id="KW-0975">Bacterial flagellum</keyword>
<evidence type="ECO:0000259" key="11">
    <source>
        <dbReference type="Pfam" id="PF22638"/>
    </source>
</evidence>
<dbReference type="SUPFAM" id="SSF64518">
    <property type="entry name" value="Phase 1 flagellin"/>
    <property type="match status" value="2"/>
</dbReference>
<dbReference type="AlphaFoldDB" id="A0A1I4JHU9"/>
<evidence type="ECO:0000256" key="4">
    <source>
        <dbReference type="ARBA" id="ARBA00016244"/>
    </source>
</evidence>
<keyword evidence="5" id="KW-0964">Secreted</keyword>
<evidence type="ECO:0000256" key="3">
    <source>
        <dbReference type="ARBA" id="ARBA00009677"/>
    </source>
</evidence>
<evidence type="ECO:0000313" key="12">
    <source>
        <dbReference type="EMBL" id="SFL65706.1"/>
    </source>
</evidence>
<evidence type="ECO:0000256" key="2">
    <source>
        <dbReference type="ARBA" id="ARBA00004613"/>
    </source>
</evidence>
<dbReference type="Pfam" id="PF00460">
    <property type="entry name" value="Flg_bb_rod"/>
    <property type="match status" value="1"/>
</dbReference>
<feature type="domain" description="Flagellar basal body rod protein N-terminal" evidence="7">
    <location>
        <begin position="7"/>
        <end position="34"/>
    </location>
</feature>
<name>A0A1I4JHU9_9BURK</name>
<evidence type="ECO:0000256" key="5">
    <source>
        <dbReference type="ARBA" id="ARBA00022525"/>
    </source>
</evidence>
<evidence type="ECO:0000259" key="10">
    <source>
        <dbReference type="Pfam" id="PF21159"/>
    </source>
</evidence>
<dbReference type="InterPro" id="IPR053927">
    <property type="entry name" value="FlgK_helical"/>
</dbReference>
<dbReference type="Pfam" id="PF22638">
    <property type="entry name" value="FlgK_D1"/>
    <property type="match status" value="1"/>
</dbReference>
<dbReference type="Pfam" id="PF21159">
    <property type="entry name" value="FlgK_2nd"/>
    <property type="match status" value="1"/>
</dbReference>
<dbReference type="GO" id="GO:0005576">
    <property type="term" value="C:extracellular region"/>
    <property type="evidence" value="ECO:0007669"/>
    <property type="project" value="UniProtKB-SubCell"/>
</dbReference>